<protein>
    <submittedName>
        <fullName evidence="1">Uncharacterized protein</fullName>
    </submittedName>
</protein>
<gene>
    <name evidence="1" type="ORF">E5676_scaffold863G00540</name>
</gene>
<comment type="caution">
    <text evidence="1">The sequence shown here is derived from an EMBL/GenBank/DDBJ whole genome shotgun (WGS) entry which is preliminary data.</text>
</comment>
<dbReference type="EMBL" id="SSTD01014872">
    <property type="protein sequence ID" value="TYK03692.1"/>
    <property type="molecule type" value="Genomic_DNA"/>
</dbReference>
<reference evidence="1 2" key="1">
    <citation type="submission" date="2019-08" db="EMBL/GenBank/DDBJ databases">
        <title>Draft genome sequences of two oriental melons (Cucumis melo L. var makuwa).</title>
        <authorList>
            <person name="Kwon S.-Y."/>
        </authorList>
    </citation>
    <scope>NUCLEOTIDE SEQUENCE [LARGE SCALE GENOMIC DNA]</scope>
    <source>
        <strain evidence="2">cv. Chang Bougi</strain>
        <tissue evidence="1">Leaf</tissue>
    </source>
</reference>
<name>A0A5D3BXX4_CUCMM</name>
<dbReference type="Proteomes" id="UP000321947">
    <property type="component" value="Unassembled WGS sequence"/>
</dbReference>
<sequence>MKGCAPGDTPVAKGSNLHASRYCIIVRELGGYLSNPGMDHWKAAKRVERRKIKKAWLKVKKVKLKSTNYWLSPQARHLELGERSKEEIDNLQIGDLSIWTRVRRVVFRGFSVLSWMAKRLKTRSLEVRKALGGVICMSRLNFGKQHMPRIFAFHKLSLFTKLGLLIKFEKRKDEFELEEGRKVISRRDMSSLHFKETTKCISLSFWLNLRVIRRDGHEFWVEKVSVVCWAQKVQNSTWLGGKAHVIAM</sequence>
<evidence type="ECO:0000313" key="2">
    <source>
        <dbReference type="Proteomes" id="UP000321947"/>
    </source>
</evidence>
<accession>A0A5D3BXX4</accession>
<organism evidence="1 2">
    <name type="scientific">Cucumis melo var. makuwa</name>
    <name type="common">Oriental melon</name>
    <dbReference type="NCBI Taxonomy" id="1194695"/>
    <lineage>
        <taxon>Eukaryota</taxon>
        <taxon>Viridiplantae</taxon>
        <taxon>Streptophyta</taxon>
        <taxon>Embryophyta</taxon>
        <taxon>Tracheophyta</taxon>
        <taxon>Spermatophyta</taxon>
        <taxon>Magnoliopsida</taxon>
        <taxon>eudicotyledons</taxon>
        <taxon>Gunneridae</taxon>
        <taxon>Pentapetalae</taxon>
        <taxon>rosids</taxon>
        <taxon>fabids</taxon>
        <taxon>Cucurbitales</taxon>
        <taxon>Cucurbitaceae</taxon>
        <taxon>Benincaseae</taxon>
        <taxon>Cucumis</taxon>
    </lineage>
</organism>
<dbReference type="AlphaFoldDB" id="A0A5D3BXX4"/>
<evidence type="ECO:0000313" key="1">
    <source>
        <dbReference type="EMBL" id="TYK03692.1"/>
    </source>
</evidence>
<proteinExistence type="predicted"/>